<evidence type="ECO:0000256" key="9">
    <source>
        <dbReference type="ARBA" id="ARBA00048531"/>
    </source>
</evidence>
<dbReference type="InterPro" id="IPR015422">
    <property type="entry name" value="PyrdxlP-dep_Trfase_small"/>
</dbReference>
<dbReference type="Gene3D" id="3.40.640.10">
    <property type="entry name" value="Type I PLP-dependent aspartate aminotransferase-like (Major domain)"/>
    <property type="match status" value="1"/>
</dbReference>
<evidence type="ECO:0000256" key="6">
    <source>
        <dbReference type="ARBA" id="ARBA00022898"/>
    </source>
</evidence>
<dbReference type="PANTHER" id="PTHR42885">
    <property type="entry name" value="HISTIDINOL-PHOSPHATE AMINOTRANSFERASE-RELATED"/>
    <property type="match status" value="1"/>
</dbReference>
<dbReference type="NCBIfam" id="TIGR01140">
    <property type="entry name" value="L_thr_O3P_dcar"/>
    <property type="match status" value="1"/>
</dbReference>
<feature type="domain" description="Aminotransferase class I/classII large" evidence="10">
    <location>
        <begin position="28"/>
        <end position="355"/>
    </location>
</feature>
<dbReference type="InterPro" id="IPR004838">
    <property type="entry name" value="NHTrfase_class1_PyrdxlP-BS"/>
</dbReference>
<evidence type="ECO:0000256" key="8">
    <source>
        <dbReference type="ARBA" id="ARBA00029996"/>
    </source>
</evidence>
<dbReference type="EMBL" id="LXEQ01000031">
    <property type="protein sequence ID" value="OAT28358.1"/>
    <property type="molecule type" value="Genomic_DNA"/>
</dbReference>
<evidence type="ECO:0000256" key="5">
    <source>
        <dbReference type="ARBA" id="ARBA00022573"/>
    </source>
</evidence>
<dbReference type="PANTHER" id="PTHR42885:SF1">
    <property type="entry name" value="THREONINE-PHOSPHATE DECARBOXYLASE"/>
    <property type="match status" value="1"/>
</dbReference>
<evidence type="ECO:0000313" key="12">
    <source>
        <dbReference type="Proteomes" id="UP000078407"/>
    </source>
</evidence>
<dbReference type="CDD" id="cd00609">
    <property type="entry name" value="AAT_like"/>
    <property type="match status" value="1"/>
</dbReference>
<comment type="function">
    <text evidence="2">Decarboxylates L-threonine-O-3-phosphate to yield (R)-1-amino-2-propanol O-2-phosphate, the precursor for the linkage between the nucleotide loop and the corrin ring in cobalamin.</text>
</comment>
<dbReference type="Proteomes" id="UP000078407">
    <property type="component" value="Unassembled WGS sequence"/>
</dbReference>
<evidence type="ECO:0000313" key="11">
    <source>
        <dbReference type="EMBL" id="OAT28358.1"/>
    </source>
</evidence>
<protein>
    <recommendedName>
        <fullName evidence="4">threonine-phosphate decarboxylase</fullName>
        <ecNumber evidence="4">4.1.1.81</ecNumber>
    </recommendedName>
    <alternativeName>
        <fullName evidence="8">L-threonine-O-3-phosphate decarboxylase</fullName>
    </alternativeName>
</protein>
<comment type="pathway">
    <text evidence="3">Cofactor biosynthesis; adenosylcobalamin biosynthesis.</text>
</comment>
<dbReference type="SUPFAM" id="SSF53383">
    <property type="entry name" value="PLP-dependent transferases"/>
    <property type="match status" value="1"/>
</dbReference>
<keyword evidence="6" id="KW-0663">Pyridoxal phosphate</keyword>
<keyword evidence="12" id="KW-1185">Reference proteome</keyword>
<evidence type="ECO:0000256" key="7">
    <source>
        <dbReference type="ARBA" id="ARBA00023239"/>
    </source>
</evidence>
<comment type="caution">
    <text evidence="11">The sequence shown here is derived from an EMBL/GenBank/DDBJ whole genome shotgun (WGS) entry which is preliminary data.</text>
</comment>
<dbReference type="InterPro" id="IPR015424">
    <property type="entry name" value="PyrdxlP-dep_Trfase"/>
</dbReference>
<keyword evidence="5" id="KW-0169">Cobalamin biosynthesis</keyword>
<dbReference type="PROSITE" id="PS00105">
    <property type="entry name" value="AA_TRANSFER_CLASS_1"/>
    <property type="match status" value="1"/>
</dbReference>
<sequence length="363" mass="41096">MRERPMSEHGGNSVEIAQQLGIAPEALLDFSANINPLGLSARVKSLITTHLELIERYPDVEYRHLHQALASANHCDVEQVIAGNGATELIYGLVRALSPRSAMLLVPGFAEYRRALAQQGCRVIEYRLEESQGFQPDQQLLEAVRQQRPDCLFIATPNNPTGLMPDAQLLNELAELCETSQIALIVDEAFIDFLPQGSSLAARLVHSNYLYLLRSLTKFFAIPGLRLGYLLSGNRATIRHLKANREPWSINGLAALVGQHLLTDDDYINLSHQYIARQREYLWHALKQFTSLVVWQPTANYLFFKCTHQHINLKSALLAQRILIRHCENYPGLDSHFYRVAVRREDENRQLIQALSQILTPDS</sequence>
<evidence type="ECO:0000256" key="3">
    <source>
        <dbReference type="ARBA" id="ARBA00004953"/>
    </source>
</evidence>
<evidence type="ECO:0000256" key="1">
    <source>
        <dbReference type="ARBA" id="ARBA00001933"/>
    </source>
</evidence>
<reference evidence="11 12" key="1">
    <citation type="submission" date="2016-04" db="EMBL/GenBank/DDBJ databases">
        <title>ATOL: Assembling a taxonomically balanced genome-scale reconstruction of the evolutionary history of the Enterobacteriaceae.</title>
        <authorList>
            <person name="Plunkett G.III."/>
            <person name="Neeno-Eckwall E.C."/>
            <person name="Glasner J.D."/>
            <person name="Perna N.T."/>
        </authorList>
    </citation>
    <scope>NUCLEOTIDE SEQUENCE [LARGE SCALE GENOMIC DNA]</scope>
    <source>
        <strain evidence="11 12">ATCC 51602</strain>
    </source>
</reference>
<dbReference type="Pfam" id="PF00155">
    <property type="entry name" value="Aminotran_1_2"/>
    <property type="match status" value="1"/>
</dbReference>
<keyword evidence="7 11" id="KW-0456">Lyase</keyword>
<dbReference type="EC" id="4.1.1.81" evidence="4"/>
<gene>
    <name evidence="11" type="ORF">M976_01889</name>
</gene>
<dbReference type="Gene3D" id="3.90.1150.10">
    <property type="entry name" value="Aspartate Aminotransferase, domain 1"/>
    <property type="match status" value="1"/>
</dbReference>
<dbReference type="GO" id="GO:0048472">
    <property type="term" value="F:threonine-phosphate decarboxylase activity"/>
    <property type="evidence" value="ECO:0007669"/>
    <property type="project" value="UniProtKB-EC"/>
</dbReference>
<evidence type="ECO:0000259" key="10">
    <source>
        <dbReference type="Pfam" id="PF00155"/>
    </source>
</evidence>
<comment type="catalytic activity">
    <reaction evidence="9">
        <text>O-phospho-L-threonine + H(+) = (R)-1-aminopropan-2-yl phosphate + CO2</text>
        <dbReference type="Rhea" id="RHEA:11492"/>
        <dbReference type="ChEBI" id="CHEBI:15378"/>
        <dbReference type="ChEBI" id="CHEBI:16526"/>
        <dbReference type="ChEBI" id="CHEBI:58563"/>
        <dbReference type="ChEBI" id="CHEBI:58675"/>
        <dbReference type="EC" id="4.1.1.81"/>
    </reaction>
</comment>
<evidence type="ECO:0000256" key="4">
    <source>
        <dbReference type="ARBA" id="ARBA00012285"/>
    </source>
</evidence>
<comment type="cofactor">
    <cofactor evidence="1">
        <name>pyridoxal 5'-phosphate</name>
        <dbReference type="ChEBI" id="CHEBI:597326"/>
    </cofactor>
</comment>
<dbReference type="InterPro" id="IPR005860">
    <property type="entry name" value="CobD"/>
</dbReference>
<dbReference type="InterPro" id="IPR004839">
    <property type="entry name" value="Aminotransferase_I/II_large"/>
</dbReference>
<organism evidence="11 12">
    <name type="scientific">Buttiauxella ferragutiae ATCC 51602</name>
    <dbReference type="NCBI Taxonomy" id="1354252"/>
    <lineage>
        <taxon>Bacteria</taxon>
        <taxon>Pseudomonadati</taxon>
        <taxon>Pseudomonadota</taxon>
        <taxon>Gammaproteobacteria</taxon>
        <taxon>Enterobacterales</taxon>
        <taxon>Enterobacteriaceae</taxon>
        <taxon>Buttiauxella</taxon>
    </lineage>
</organism>
<dbReference type="InterPro" id="IPR015421">
    <property type="entry name" value="PyrdxlP-dep_Trfase_major"/>
</dbReference>
<name>A0ABX2W9T0_9ENTR</name>
<proteinExistence type="predicted"/>
<accession>A0ABX2W9T0</accession>
<evidence type="ECO:0000256" key="2">
    <source>
        <dbReference type="ARBA" id="ARBA00003444"/>
    </source>
</evidence>